<evidence type="ECO:0000256" key="1">
    <source>
        <dbReference type="SAM" id="Phobius"/>
    </source>
</evidence>
<keyword evidence="1" id="KW-0472">Membrane</keyword>
<organism evidence="2 3">
    <name type="scientific">Limnohabitans planktonicus II-D5</name>
    <dbReference type="NCBI Taxonomy" id="1293045"/>
    <lineage>
        <taxon>Bacteria</taxon>
        <taxon>Pseudomonadati</taxon>
        <taxon>Pseudomonadota</taxon>
        <taxon>Betaproteobacteria</taxon>
        <taxon>Burkholderiales</taxon>
        <taxon>Comamonadaceae</taxon>
        <taxon>Limnohabitans</taxon>
    </lineage>
</organism>
<dbReference type="EMBL" id="LFYT02000037">
    <property type="protein sequence ID" value="PVE41194.1"/>
    <property type="molecule type" value="Genomic_DNA"/>
</dbReference>
<keyword evidence="1" id="KW-0812">Transmembrane</keyword>
<dbReference type="STRING" id="1293045.H663_17455"/>
<name>A0A2T7U953_9BURK</name>
<sequence length="103" mass="10400">MVFPAATLMVMVSPGVPLPLRVGVVSVVMVSVSKPLLLLGESMAAGALGAAVSTTMVMGNWAVVLAPVGLVSSTPLSLVLARVAVRSVGAGASRKLKDWAFLV</sequence>
<reference evidence="2" key="1">
    <citation type="submission" date="2017-04" db="EMBL/GenBank/DDBJ databases">
        <title>Unexpected and diverse lifestyles within the genus Limnohabitans.</title>
        <authorList>
            <person name="Kasalicky V."/>
            <person name="Mehrshad M."/>
            <person name="Andrei S.-A."/>
            <person name="Salcher M."/>
            <person name="Kratochvilova H."/>
            <person name="Simek K."/>
            <person name="Ghai R."/>
        </authorList>
    </citation>
    <scope>NUCLEOTIDE SEQUENCE [LARGE SCALE GENOMIC DNA]</scope>
    <source>
        <strain evidence="2">II-D5</strain>
    </source>
</reference>
<gene>
    <name evidence="2" type="ORF">H663_018625</name>
</gene>
<dbReference type="AlphaFoldDB" id="A0A2T7U953"/>
<keyword evidence="1" id="KW-1133">Transmembrane helix</keyword>
<comment type="caution">
    <text evidence="2">The sequence shown here is derived from an EMBL/GenBank/DDBJ whole genome shotgun (WGS) entry which is preliminary data.</text>
</comment>
<feature type="transmembrane region" description="Helical" evidence="1">
    <location>
        <begin position="6"/>
        <end position="29"/>
    </location>
</feature>
<proteinExistence type="predicted"/>
<feature type="transmembrane region" description="Helical" evidence="1">
    <location>
        <begin position="64"/>
        <end position="85"/>
    </location>
</feature>
<evidence type="ECO:0000313" key="2">
    <source>
        <dbReference type="EMBL" id="PVE41194.1"/>
    </source>
</evidence>
<dbReference type="Proteomes" id="UP000037507">
    <property type="component" value="Unassembled WGS sequence"/>
</dbReference>
<feature type="transmembrane region" description="Helical" evidence="1">
    <location>
        <begin position="36"/>
        <end position="58"/>
    </location>
</feature>
<keyword evidence="3" id="KW-1185">Reference proteome</keyword>
<accession>A0A2T7U953</accession>
<evidence type="ECO:0000313" key="3">
    <source>
        <dbReference type="Proteomes" id="UP000037507"/>
    </source>
</evidence>
<protein>
    <submittedName>
        <fullName evidence="2">Uncharacterized protein</fullName>
    </submittedName>
</protein>